<gene>
    <name evidence="2" type="ORF">AKJ39_00255</name>
</gene>
<dbReference type="PANTHER" id="PTHR12110">
    <property type="entry name" value="HYDROXYPYRUVATE ISOMERASE"/>
    <property type="match status" value="1"/>
</dbReference>
<dbReference type="Proteomes" id="UP000070257">
    <property type="component" value="Unassembled WGS sequence"/>
</dbReference>
<reference evidence="2 3" key="1">
    <citation type="journal article" date="2016" name="Sci. Rep.">
        <title>Metabolic traits of an uncultured archaeal lineage -MSBL1- from brine pools of the Red Sea.</title>
        <authorList>
            <person name="Mwirichia R."/>
            <person name="Alam I."/>
            <person name="Rashid M."/>
            <person name="Vinu M."/>
            <person name="Ba-Alawi W."/>
            <person name="Anthony Kamau A."/>
            <person name="Kamanda Ngugi D."/>
            <person name="Goker M."/>
            <person name="Klenk H.P."/>
            <person name="Bajic V."/>
            <person name="Stingl U."/>
        </authorList>
    </citation>
    <scope>NUCLEOTIDE SEQUENCE [LARGE SCALE GENOMIC DNA]</scope>
    <source>
        <strain evidence="2">SCGC-AAA259J03</strain>
    </source>
</reference>
<protein>
    <recommendedName>
        <fullName evidence="1">Xylose isomerase-like TIM barrel domain-containing protein</fullName>
    </recommendedName>
</protein>
<dbReference type="InterPro" id="IPR036237">
    <property type="entry name" value="Xyl_isomerase-like_sf"/>
</dbReference>
<keyword evidence="3" id="KW-1185">Reference proteome</keyword>
<feature type="domain" description="Xylose isomerase-like TIM barrel" evidence="1">
    <location>
        <begin position="27"/>
        <end position="270"/>
    </location>
</feature>
<proteinExistence type="predicted"/>
<dbReference type="AlphaFoldDB" id="A0A656YXF8"/>
<dbReference type="InterPro" id="IPR013022">
    <property type="entry name" value="Xyl_isomerase-like_TIM-brl"/>
</dbReference>
<accession>A0A656YXF8</accession>
<evidence type="ECO:0000259" key="1">
    <source>
        <dbReference type="Pfam" id="PF01261"/>
    </source>
</evidence>
<organism evidence="2 3">
    <name type="scientific">candidate division MSBL1 archaeon SCGC-AAA259J03</name>
    <dbReference type="NCBI Taxonomy" id="1698269"/>
    <lineage>
        <taxon>Archaea</taxon>
        <taxon>Methanobacteriati</taxon>
        <taxon>Methanobacteriota</taxon>
        <taxon>candidate division MSBL1</taxon>
    </lineage>
</organism>
<evidence type="ECO:0000313" key="3">
    <source>
        <dbReference type="Proteomes" id="UP000070257"/>
    </source>
</evidence>
<name>A0A656YXF8_9EURY</name>
<dbReference type="Pfam" id="PF01261">
    <property type="entry name" value="AP_endonuc_2"/>
    <property type="match status" value="1"/>
</dbReference>
<dbReference type="Gene3D" id="3.20.20.150">
    <property type="entry name" value="Divalent-metal-dependent TIM barrel enzymes"/>
    <property type="match status" value="1"/>
</dbReference>
<dbReference type="PANTHER" id="PTHR12110:SF21">
    <property type="entry name" value="XYLOSE ISOMERASE-LIKE TIM BARREL DOMAIN-CONTAINING PROTEIN"/>
    <property type="match status" value="1"/>
</dbReference>
<sequence length="291" mass="33105">MNKYGIFYGYWVKNWGADLEDLKNYVAKVDELGFDIIELSCDIVDELSSSEKRELKREAENRGISFSFNTNLNPNNDISSEDEEVRRRGIRHLESCIELIDEMDGEVLTGLTYGSWNPSFRGDLEEKLSHFDRSVESWREVVKTAEKLDVKCTVEVVNRFEQFILNTAEEGVEFVDRVDSPNLGILLDTFHMNIEEDSIPEAIEKAGDKLFHLHVGENNRKPPGRGGHIQWDSIGEVLERIGFDGGIVMEPFLLAGGEIGSSVGVWRDLKGEKDLDEEVKRSLEFLKTKLG</sequence>
<dbReference type="SUPFAM" id="SSF51658">
    <property type="entry name" value="Xylose isomerase-like"/>
    <property type="match status" value="1"/>
</dbReference>
<evidence type="ECO:0000313" key="2">
    <source>
        <dbReference type="EMBL" id="KXA98894.1"/>
    </source>
</evidence>
<dbReference type="EMBL" id="LHXT01000002">
    <property type="protein sequence ID" value="KXA98894.1"/>
    <property type="molecule type" value="Genomic_DNA"/>
</dbReference>
<dbReference type="InterPro" id="IPR050312">
    <property type="entry name" value="IolE/XylAMocC-like"/>
</dbReference>
<comment type="caution">
    <text evidence="2">The sequence shown here is derived from an EMBL/GenBank/DDBJ whole genome shotgun (WGS) entry which is preliminary data.</text>
</comment>